<dbReference type="SUPFAM" id="SSF55124">
    <property type="entry name" value="Nitrite/Sulfite reductase N-terminal domain-like"/>
    <property type="match status" value="1"/>
</dbReference>
<dbReference type="PANTHER" id="PTHR11493">
    <property type="entry name" value="SULFITE REDUCTASE [NADPH] SUBUNIT BETA-RELATED"/>
    <property type="match status" value="1"/>
</dbReference>
<dbReference type="Gene3D" id="3.90.480.20">
    <property type="match status" value="1"/>
</dbReference>
<evidence type="ECO:0000313" key="2">
    <source>
        <dbReference type="Proteomes" id="UP000255425"/>
    </source>
</evidence>
<dbReference type="GO" id="GO:0004783">
    <property type="term" value="F:sulfite reductase (NADPH) activity"/>
    <property type="evidence" value="ECO:0007669"/>
    <property type="project" value="UniProtKB-EC"/>
</dbReference>
<dbReference type="InterPro" id="IPR045169">
    <property type="entry name" value="NO2/SO3_Rdtase_4Fe4S_prot"/>
</dbReference>
<evidence type="ECO:0000313" key="1">
    <source>
        <dbReference type="EMBL" id="SUM67997.1"/>
    </source>
</evidence>
<dbReference type="EC" id="1.8.1.2" evidence="1"/>
<dbReference type="AlphaFoldDB" id="A0A380GXI2"/>
<dbReference type="GO" id="GO:0000103">
    <property type="term" value="P:sulfate assimilation"/>
    <property type="evidence" value="ECO:0007669"/>
    <property type="project" value="TreeGrafter"/>
</dbReference>
<dbReference type="PANTHER" id="PTHR11493:SF47">
    <property type="entry name" value="SULFITE REDUCTASE [NADPH] SUBUNIT BETA"/>
    <property type="match status" value="1"/>
</dbReference>
<dbReference type="GO" id="GO:0050311">
    <property type="term" value="F:sulfite reductase (ferredoxin) activity"/>
    <property type="evidence" value="ECO:0007669"/>
    <property type="project" value="TreeGrafter"/>
</dbReference>
<reference evidence="1 2" key="1">
    <citation type="submission" date="2018-06" db="EMBL/GenBank/DDBJ databases">
        <authorList>
            <consortium name="Pathogen Informatics"/>
            <person name="Doyle S."/>
        </authorList>
    </citation>
    <scope>NUCLEOTIDE SEQUENCE [LARGE SCALE GENOMIC DNA]</scope>
    <source>
        <strain evidence="1 2">NCTC11807</strain>
    </source>
</reference>
<dbReference type="GO" id="GO:0020037">
    <property type="term" value="F:heme binding"/>
    <property type="evidence" value="ECO:0007669"/>
    <property type="project" value="InterPro"/>
</dbReference>
<protein>
    <submittedName>
        <fullName evidence="1">Sulfite reductase subunit beta</fullName>
        <ecNumber evidence="1">1.8.1.2</ecNumber>
    </submittedName>
</protein>
<gene>
    <name evidence="1" type="primary">cysI_1</name>
    <name evidence="1" type="ORF">NCTC11807_00386</name>
</gene>
<keyword evidence="2" id="KW-1185">Reference proteome</keyword>
<name>A0A380GXI2_9STAP</name>
<dbReference type="GO" id="GO:0009337">
    <property type="term" value="C:sulfite reductase complex (NADPH)"/>
    <property type="evidence" value="ECO:0007669"/>
    <property type="project" value="TreeGrafter"/>
</dbReference>
<proteinExistence type="predicted"/>
<organism evidence="1 2">
    <name type="scientific">Staphylococcus saccharolyticus</name>
    <dbReference type="NCBI Taxonomy" id="33028"/>
    <lineage>
        <taxon>Bacteria</taxon>
        <taxon>Bacillati</taxon>
        <taxon>Bacillota</taxon>
        <taxon>Bacilli</taxon>
        <taxon>Bacillales</taxon>
        <taxon>Staphylococcaceae</taxon>
        <taxon>Staphylococcus</taxon>
    </lineage>
</organism>
<keyword evidence="1" id="KW-0560">Oxidoreductase</keyword>
<dbReference type="InterPro" id="IPR036136">
    <property type="entry name" value="Nit/Sulf_reduc_fer-like_dom_sf"/>
</dbReference>
<sequence>MANSYKYISEELDKNFDEMEFLKADSNFLRGTIEQGLADPITGSITQDDAKLLKFHGSYMQDDRDLRDERRKQKLEPAYKFMIRVRVPVGKATPAQWMIFQINMPIIQVN</sequence>
<dbReference type="Proteomes" id="UP000255425">
    <property type="component" value="Unassembled WGS sequence"/>
</dbReference>
<dbReference type="GO" id="GO:0051536">
    <property type="term" value="F:iron-sulfur cluster binding"/>
    <property type="evidence" value="ECO:0007669"/>
    <property type="project" value="InterPro"/>
</dbReference>
<dbReference type="EMBL" id="UHDZ01000001">
    <property type="protein sequence ID" value="SUM67997.1"/>
    <property type="molecule type" value="Genomic_DNA"/>
</dbReference>
<accession>A0A380GXI2</accession>